<dbReference type="AlphaFoldDB" id="A0A7K5PCM5"/>
<dbReference type="InterPro" id="IPR036157">
    <property type="entry name" value="dUTPase-like_sf"/>
</dbReference>
<evidence type="ECO:0000256" key="2">
    <source>
        <dbReference type="ARBA" id="ARBA00005142"/>
    </source>
</evidence>
<dbReference type="PANTHER" id="PTHR11241:SF0">
    <property type="entry name" value="DEOXYURIDINE 5'-TRIPHOSPHATE NUCLEOTIDOHYDROLASE"/>
    <property type="match status" value="1"/>
</dbReference>
<evidence type="ECO:0000313" key="13">
    <source>
        <dbReference type="Proteomes" id="UP000532437"/>
    </source>
</evidence>
<dbReference type="NCBIfam" id="NF001862">
    <property type="entry name" value="PRK00601.1"/>
    <property type="match status" value="1"/>
</dbReference>
<keyword evidence="6 9" id="KW-0546">Nucleotide metabolism</keyword>
<keyword evidence="5 9" id="KW-0460">Magnesium</keyword>
<dbReference type="SUPFAM" id="SSF51283">
    <property type="entry name" value="dUTPase-like"/>
    <property type="match status" value="1"/>
</dbReference>
<dbReference type="InterPro" id="IPR029054">
    <property type="entry name" value="dUTPase-like"/>
</dbReference>
<dbReference type="Pfam" id="PF00692">
    <property type="entry name" value="dUTPase"/>
    <property type="match status" value="1"/>
</dbReference>
<keyword evidence="13" id="KW-1185">Reference proteome</keyword>
<comment type="function">
    <text evidence="8">Catalyzes the cleavage of 2'-deoxyuridine 5'-triphosphate (dUTP) into 2'-deoxyuridine 5'-monophosphate (dUMP) and inorganic pyrophosphate and through its action efficiently prevents uracil misincorporation into DNA and at the same time provides dUMP, the substrate for de novo thymidylate biosynthesis. Inhibits peroxisome proliferator-activated receptor (PPAR) activity by binding of its N-terminal to PPAR, preventing the latter's dimerization with retinoid X receptor. Essential for embryonic development.</text>
</comment>
<dbReference type="EMBL" id="VZRG01000516">
    <property type="protein sequence ID" value="NWT52783.1"/>
    <property type="molecule type" value="Genomic_DNA"/>
</dbReference>
<keyword evidence="9" id="KW-0479">Metal-binding</keyword>
<gene>
    <name evidence="12" type="primary">Dut</name>
    <name evidence="12" type="ORF">ERYMCC_R09281</name>
</gene>
<feature type="domain" description="dUTPase-like" evidence="11">
    <location>
        <begin position="37"/>
        <end position="164"/>
    </location>
</feature>
<comment type="caution">
    <text evidence="12">The sequence shown here is derived from an EMBL/GenBank/DDBJ whole genome shotgun (WGS) entry which is preliminary data.</text>
</comment>
<dbReference type="NCBIfam" id="TIGR00576">
    <property type="entry name" value="dut"/>
    <property type="match status" value="1"/>
</dbReference>
<evidence type="ECO:0000256" key="4">
    <source>
        <dbReference type="ARBA" id="ARBA00022801"/>
    </source>
</evidence>
<dbReference type="EC" id="3.6.1.23" evidence="9"/>
<dbReference type="Gene3D" id="2.70.40.10">
    <property type="match status" value="1"/>
</dbReference>
<proteinExistence type="inferred from homology"/>
<feature type="non-terminal residue" evidence="12">
    <location>
        <position position="1"/>
    </location>
</feature>
<evidence type="ECO:0000256" key="7">
    <source>
        <dbReference type="ARBA" id="ARBA00047686"/>
    </source>
</evidence>
<reference evidence="12 13" key="1">
    <citation type="submission" date="2019-09" db="EMBL/GenBank/DDBJ databases">
        <title>Bird 10,000 Genomes (B10K) Project - Family phase.</title>
        <authorList>
            <person name="Zhang G."/>
        </authorList>
    </citation>
    <scope>NUCLEOTIDE SEQUENCE [LARGE SCALE GENOMIC DNA]</scope>
    <source>
        <strain evidence="12">B10K-DU-002-60</strain>
        <tissue evidence="12">Muscle</tissue>
    </source>
</reference>
<evidence type="ECO:0000256" key="1">
    <source>
        <dbReference type="ARBA" id="ARBA00001946"/>
    </source>
</evidence>
<evidence type="ECO:0000313" key="12">
    <source>
        <dbReference type="EMBL" id="NWT52783.1"/>
    </source>
</evidence>
<dbReference type="GO" id="GO:0006226">
    <property type="term" value="P:dUMP biosynthetic process"/>
    <property type="evidence" value="ECO:0007669"/>
    <property type="project" value="UniProtKB-UniRule"/>
</dbReference>
<dbReference type="InterPro" id="IPR008181">
    <property type="entry name" value="dUTPase"/>
</dbReference>
<comment type="pathway">
    <text evidence="2 9">Pyrimidine metabolism; dUMP biosynthesis; dUMP from dCTP (dUTP route): step 2/2.</text>
</comment>
<dbReference type="PANTHER" id="PTHR11241">
    <property type="entry name" value="DEOXYURIDINE 5'-TRIPHOSPHATE NUCLEOTIDOHYDROLASE"/>
    <property type="match status" value="1"/>
</dbReference>
<evidence type="ECO:0000256" key="10">
    <source>
        <dbReference type="SAM" id="MobiDB-lite"/>
    </source>
</evidence>
<dbReference type="GO" id="GO:0004170">
    <property type="term" value="F:dUTP diphosphatase activity"/>
    <property type="evidence" value="ECO:0007669"/>
    <property type="project" value="UniProtKB-UniRule"/>
</dbReference>
<dbReference type="Proteomes" id="UP000532437">
    <property type="component" value="Unassembled WGS sequence"/>
</dbReference>
<comment type="cofactor">
    <cofactor evidence="1 9">
        <name>Mg(2+)</name>
        <dbReference type="ChEBI" id="CHEBI:18420"/>
    </cofactor>
</comment>
<organism evidence="12 13">
    <name type="scientific">Erythrocercus mccallii</name>
    <dbReference type="NCBI Taxonomy" id="107208"/>
    <lineage>
        <taxon>Eukaryota</taxon>
        <taxon>Metazoa</taxon>
        <taxon>Chordata</taxon>
        <taxon>Craniata</taxon>
        <taxon>Vertebrata</taxon>
        <taxon>Euteleostomi</taxon>
        <taxon>Archelosauria</taxon>
        <taxon>Archosauria</taxon>
        <taxon>Dinosauria</taxon>
        <taxon>Saurischia</taxon>
        <taxon>Theropoda</taxon>
        <taxon>Coelurosauria</taxon>
        <taxon>Aves</taxon>
        <taxon>Neognathae</taxon>
        <taxon>Neoaves</taxon>
        <taxon>Telluraves</taxon>
        <taxon>Australaves</taxon>
        <taxon>Passeriformes</taxon>
        <taxon>Corvoidea</taxon>
        <taxon>Dicruridae</taxon>
        <taxon>Erythrocercus</taxon>
    </lineage>
</organism>
<keyword evidence="4 9" id="KW-0378">Hydrolase</keyword>
<feature type="region of interest" description="Disordered" evidence="10">
    <location>
        <begin position="1"/>
        <end position="25"/>
    </location>
</feature>
<comment type="function">
    <text evidence="9">Involved in nucleotide metabolism via production of dUMP, the immediate precursor of thymidine nucleotides, and decreases the intracellular concentration of dUTP so that uracil cannot be incorporated into DNA.</text>
</comment>
<feature type="non-terminal residue" evidence="12">
    <location>
        <position position="166"/>
    </location>
</feature>
<protein>
    <recommendedName>
        <fullName evidence="9">Deoxyuridine 5'-triphosphate nucleotidohydrolase</fullName>
        <shortName evidence="9">dUTPase</shortName>
        <ecNumber evidence="9">3.6.1.23</ecNumber>
    </recommendedName>
    <alternativeName>
        <fullName evidence="9">dUTP pyrophosphatase</fullName>
    </alternativeName>
</protein>
<evidence type="ECO:0000256" key="5">
    <source>
        <dbReference type="ARBA" id="ARBA00022842"/>
    </source>
</evidence>
<accession>A0A7K5PCM5</accession>
<evidence type="ECO:0000256" key="6">
    <source>
        <dbReference type="ARBA" id="ARBA00023080"/>
    </source>
</evidence>
<evidence type="ECO:0000256" key="8">
    <source>
        <dbReference type="ARBA" id="ARBA00057946"/>
    </source>
</evidence>
<comment type="similarity">
    <text evidence="3 9">Belongs to the dUTPase family.</text>
</comment>
<dbReference type="InterPro" id="IPR033704">
    <property type="entry name" value="dUTPase_trimeric"/>
</dbReference>
<name>A0A7K5PCM5_9CORV</name>
<dbReference type="FunFam" id="2.70.40.10:FF:000004">
    <property type="entry name" value="Deoxyuridine triphosphatase"/>
    <property type="match status" value="1"/>
</dbReference>
<sequence>MPASEAVLQPSPSKRQKASGPEEASARLRFTKLSENAFAPSRGSPRAAGYDLYSAYDCVIPPMEKSVVKTDIQIALPAGCYGRIAPRSGLAAKYFIDVGAGVIDEDYRGNVGVVLFNFGKEKFEVKKGDRIAQLICERICYPELEEVEALDDTERGEGGFGSTGKN</sequence>
<comment type="catalytic activity">
    <reaction evidence="7 9">
        <text>dUTP + H2O = dUMP + diphosphate + H(+)</text>
        <dbReference type="Rhea" id="RHEA:10248"/>
        <dbReference type="ChEBI" id="CHEBI:15377"/>
        <dbReference type="ChEBI" id="CHEBI:15378"/>
        <dbReference type="ChEBI" id="CHEBI:33019"/>
        <dbReference type="ChEBI" id="CHEBI:61555"/>
        <dbReference type="ChEBI" id="CHEBI:246422"/>
        <dbReference type="EC" id="3.6.1.23"/>
    </reaction>
</comment>
<dbReference type="UniPathway" id="UPA00610">
    <property type="reaction ID" value="UER00666"/>
</dbReference>
<evidence type="ECO:0000256" key="9">
    <source>
        <dbReference type="RuleBase" id="RU367024"/>
    </source>
</evidence>
<evidence type="ECO:0000256" key="3">
    <source>
        <dbReference type="ARBA" id="ARBA00006581"/>
    </source>
</evidence>
<dbReference type="GO" id="GO:0000287">
    <property type="term" value="F:magnesium ion binding"/>
    <property type="evidence" value="ECO:0007669"/>
    <property type="project" value="UniProtKB-UniRule"/>
</dbReference>
<dbReference type="GO" id="GO:0046081">
    <property type="term" value="P:dUTP catabolic process"/>
    <property type="evidence" value="ECO:0007669"/>
    <property type="project" value="UniProtKB-UniRule"/>
</dbReference>
<dbReference type="CDD" id="cd07557">
    <property type="entry name" value="trimeric_dUTPase"/>
    <property type="match status" value="1"/>
</dbReference>
<evidence type="ECO:0000259" key="11">
    <source>
        <dbReference type="Pfam" id="PF00692"/>
    </source>
</evidence>